<dbReference type="EMBL" id="FZOC01000001">
    <property type="protein sequence ID" value="SNR69942.1"/>
    <property type="molecule type" value="Genomic_DNA"/>
</dbReference>
<gene>
    <name evidence="7" type="ORF">SAMN04488503_0942</name>
</gene>
<dbReference type="Gene3D" id="3.30.70.20">
    <property type="match status" value="2"/>
</dbReference>
<evidence type="ECO:0000313" key="7">
    <source>
        <dbReference type="EMBL" id="SNR69942.1"/>
    </source>
</evidence>
<keyword evidence="2" id="KW-0479">Metal-binding</keyword>
<organism evidence="7 8">
    <name type="scientific">Humidesulfovibrio mexicanus</name>
    <dbReference type="NCBI Taxonomy" id="147047"/>
    <lineage>
        <taxon>Bacteria</taxon>
        <taxon>Pseudomonadati</taxon>
        <taxon>Thermodesulfobacteriota</taxon>
        <taxon>Desulfovibrionia</taxon>
        <taxon>Desulfovibrionales</taxon>
        <taxon>Desulfovibrionaceae</taxon>
        <taxon>Humidesulfovibrio</taxon>
    </lineage>
</organism>
<dbReference type="InterPro" id="IPR017896">
    <property type="entry name" value="4Fe4S_Fe-S-bd"/>
</dbReference>
<dbReference type="PROSITE" id="PS00198">
    <property type="entry name" value="4FE4S_FER_1"/>
    <property type="match status" value="1"/>
</dbReference>
<keyword evidence="3" id="KW-0408">Iron</keyword>
<reference evidence="7 8" key="1">
    <citation type="submission" date="2017-06" db="EMBL/GenBank/DDBJ databases">
        <authorList>
            <person name="Kim H.J."/>
            <person name="Triplett B.A."/>
        </authorList>
    </citation>
    <scope>NUCLEOTIDE SEQUENCE [LARGE SCALE GENOMIC DNA]</scope>
    <source>
        <strain evidence="7 8">DSM 13116</strain>
    </source>
</reference>
<sequence length="206" mass="22469">MQNGSHNYIVHANPDRCIGCRKCEMACVSAHVNMPYKEAKKRGLPLMPRIKVVKVGDIKFPTQCHHCDDAPCASACQFGLIHRVDGVVRVNEELCVGCKMCAMACPFGAIEVGVEGETGFCGRKNQASAKKCDLCQEWRAENNKDVCACVEACPKNALEIVDISSPYVEIAAKMSAIQLSRLREARREQATPPAPQVKTLSAPHLG</sequence>
<keyword evidence="8" id="KW-1185">Reference proteome</keyword>
<dbReference type="InterPro" id="IPR017900">
    <property type="entry name" value="4Fe4S_Fe_S_CS"/>
</dbReference>
<evidence type="ECO:0000256" key="1">
    <source>
        <dbReference type="ARBA" id="ARBA00022485"/>
    </source>
</evidence>
<evidence type="ECO:0000313" key="8">
    <source>
        <dbReference type="Proteomes" id="UP000198324"/>
    </source>
</evidence>
<keyword evidence="4" id="KW-0411">Iron-sulfur</keyword>
<proteinExistence type="predicted"/>
<dbReference type="InterPro" id="IPR050954">
    <property type="entry name" value="ET_IronSulfur_Cluster-Binding"/>
</dbReference>
<evidence type="ECO:0000256" key="3">
    <source>
        <dbReference type="ARBA" id="ARBA00023004"/>
    </source>
</evidence>
<evidence type="ECO:0000259" key="6">
    <source>
        <dbReference type="PROSITE" id="PS51379"/>
    </source>
</evidence>
<dbReference type="PANTHER" id="PTHR43177:SF3">
    <property type="entry name" value="PROTEIN NRFC HOMOLOG"/>
    <property type="match status" value="1"/>
</dbReference>
<dbReference type="PANTHER" id="PTHR43177">
    <property type="entry name" value="PROTEIN NRFC"/>
    <property type="match status" value="1"/>
</dbReference>
<dbReference type="Proteomes" id="UP000198324">
    <property type="component" value="Unassembled WGS sequence"/>
</dbReference>
<dbReference type="SUPFAM" id="SSF54862">
    <property type="entry name" value="4Fe-4S ferredoxins"/>
    <property type="match status" value="1"/>
</dbReference>
<evidence type="ECO:0000256" key="5">
    <source>
        <dbReference type="SAM" id="MobiDB-lite"/>
    </source>
</evidence>
<dbReference type="Pfam" id="PF13247">
    <property type="entry name" value="Fer4_11"/>
    <property type="match status" value="1"/>
</dbReference>
<feature type="region of interest" description="Disordered" evidence="5">
    <location>
        <begin position="184"/>
        <end position="206"/>
    </location>
</feature>
<dbReference type="AlphaFoldDB" id="A0A238YG36"/>
<evidence type="ECO:0000256" key="2">
    <source>
        <dbReference type="ARBA" id="ARBA00022723"/>
    </source>
</evidence>
<feature type="domain" description="4Fe-4S ferredoxin-type" evidence="6">
    <location>
        <begin position="8"/>
        <end position="37"/>
    </location>
</feature>
<dbReference type="GO" id="GO:0051539">
    <property type="term" value="F:4 iron, 4 sulfur cluster binding"/>
    <property type="evidence" value="ECO:0007669"/>
    <property type="project" value="UniProtKB-KW"/>
</dbReference>
<dbReference type="GO" id="GO:0046872">
    <property type="term" value="F:metal ion binding"/>
    <property type="evidence" value="ECO:0007669"/>
    <property type="project" value="UniProtKB-KW"/>
</dbReference>
<protein>
    <submittedName>
        <fullName evidence="7">Carbon-monoxide dehydrogenase iron sulfur subunit</fullName>
    </submittedName>
</protein>
<keyword evidence="1" id="KW-0004">4Fe-4S</keyword>
<dbReference type="RefSeq" id="WP_179216877.1">
    <property type="nucleotide sequence ID" value="NZ_FZOC01000001.1"/>
</dbReference>
<dbReference type="PROSITE" id="PS51379">
    <property type="entry name" value="4FE4S_FER_2"/>
    <property type="match status" value="2"/>
</dbReference>
<dbReference type="CDD" id="cd10554">
    <property type="entry name" value="HycB_like"/>
    <property type="match status" value="1"/>
</dbReference>
<name>A0A238YG36_9BACT</name>
<evidence type="ECO:0000256" key="4">
    <source>
        <dbReference type="ARBA" id="ARBA00023014"/>
    </source>
</evidence>
<accession>A0A238YG36</accession>
<feature type="domain" description="4Fe-4S ferredoxin-type" evidence="6">
    <location>
        <begin position="86"/>
        <end position="115"/>
    </location>
</feature>